<dbReference type="SUPFAM" id="SSF55729">
    <property type="entry name" value="Acyl-CoA N-acyltransferases (Nat)"/>
    <property type="match status" value="1"/>
</dbReference>
<dbReference type="Gene3D" id="3.40.630.30">
    <property type="match status" value="1"/>
</dbReference>
<keyword evidence="1 4" id="KW-0808">Transferase</keyword>
<evidence type="ECO:0000256" key="2">
    <source>
        <dbReference type="ARBA" id="ARBA00023315"/>
    </source>
</evidence>
<comment type="caution">
    <text evidence="4">The sequence shown here is derived from an EMBL/GenBank/DDBJ whole genome shotgun (WGS) entry which is preliminary data.</text>
</comment>
<dbReference type="InterPro" id="IPR050832">
    <property type="entry name" value="Bact_Acetyltransf"/>
</dbReference>
<dbReference type="PANTHER" id="PTHR43877">
    <property type="entry name" value="AMINOALKYLPHOSPHONATE N-ACETYLTRANSFERASE-RELATED-RELATED"/>
    <property type="match status" value="1"/>
</dbReference>
<dbReference type="Proteomes" id="UP000293583">
    <property type="component" value="Unassembled WGS sequence"/>
</dbReference>
<organism evidence="4 5">
    <name type="scientific">Aquirufa antheringensis</name>
    <dbReference type="NCBI Taxonomy" id="2516559"/>
    <lineage>
        <taxon>Bacteria</taxon>
        <taxon>Pseudomonadati</taxon>
        <taxon>Bacteroidota</taxon>
        <taxon>Cytophagia</taxon>
        <taxon>Cytophagales</taxon>
        <taxon>Flectobacillaceae</taxon>
        <taxon>Aquirufa</taxon>
    </lineage>
</organism>
<sequence length="158" mass="18287">MILRKATLEDIPLIQEIAEEAWRPTYGHILTEEQTLYMIPMMYSREVILQQIENFSLLEVDGLAIGYCAFEKTSETDGKLHKLYLRPSVKQKGAGSFIIEQICHQARSMGLTSIYLNVNKHNSAVEFYLKKGFIKDREMILEIGNGYVMDDYVMRLML</sequence>
<dbReference type="Pfam" id="PF00583">
    <property type="entry name" value="Acetyltransf_1"/>
    <property type="match status" value="1"/>
</dbReference>
<dbReference type="PROSITE" id="PS51186">
    <property type="entry name" value="GNAT"/>
    <property type="match status" value="1"/>
</dbReference>
<feature type="domain" description="N-acetyltransferase" evidence="3">
    <location>
        <begin position="1"/>
        <end position="158"/>
    </location>
</feature>
<dbReference type="OrthoDB" id="9800604at2"/>
<dbReference type="RefSeq" id="WP_130923422.1">
    <property type="nucleotide sequence ID" value="NZ_JAANOM010000003.1"/>
</dbReference>
<dbReference type="CDD" id="cd04301">
    <property type="entry name" value="NAT_SF"/>
    <property type="match status" value="1"/>
</dbReference>
<dbReference type="AlphaFoldDB" id="A0A4Q9BBV4"/>
<reference evidence="4 5" key="1">
    <citation type="submission" date="2019-02" db="EMBL/GenBank/DDBJ databases">
        <title>Genome of a new Bacteroidetes strain.</title>
        <authorList>
            <person name="Pitt A."/>
        </authorList>
    </citation>
    <scope>NUCLEOTIDE SEQUENCE [LARGE SCALE GENOMIC DNA]</scope>
    <source>
        <strain evidence="4 5">103A-SOEBACH</strain>
    </source>
</reference>
<accession>A0A4Q9BBV4</accession>
<proteinExistence type="predicted"/>
<evidence type="ECO:0000259" key="3">
    <source>
        <dbReference type="PROSITE" id="PS51186"/>
    </source>
</evidence>
<gene>
    <name evidence="4" type="ORF">EWU20_08110</name>
</gene>
<dbReference type="InterPro" id="IPR000182">
    <property type="entry name" value="GNAT_dom"/>
</dbReference>
<keyword evidence="5" id="KW-1185">Reference proteome</keyword>
<name>A0A4Q9BBV4_9BACT</name>
<keyword evidence="2" id="KW-0012">Acyltransferase</keyword>
<protein>
    <submittedName>
        <fullName evidence="4">GNAT family N-acetyltransferase</fullName>
    </submittedName>
</protein>
<dbReference type="GO" id="GO:0016747">
    <property type="term" value="F:acyltransferase activity, transferring groups other than amino-acyl groups"/>
    <property type="evidence" value="ECO:0007669"/>
    <property type="project" value="InterPro"/>
</dbReference>
<evidence type="ECO:0000313" key="4">
    <source>
        <dbReference type="EMBL" id="TBH73326.1"/>
    </source>
</evidence>
<dbReference type="EMBL" id="SEWY01000003">
    <property type="protein sequence ID" value="TBH73326.1"/>
    <property type="molecule type" value="Genomic_DNA"/>
</dbReference>
<evidence type="ECO:0000313" key="5">
    <source>
        <dbReference type="Proteomes" id="UP000293583"/>
    </source>
</evidence>
<evidence type="ECO:0000256" key="1">
    <source>
        <dbReference type="ARBA" id="ARBA00022679"/>
    </source>
</evidence>
<dbReference type="InterPro" id="IPR016181">
    <property type="entry name" value="Acyl_CoA_acyltransferase"/>
</dbReference>